<protein>
    <recommendedName>
        <fullName evidence="1">Transposase-associated domain-containing protein</fullName>
    </recommendedName>
</protein>
<sequence length="137" mass="15298">MIDKSWIDNPIESNEFKNGVVQFLDFAFSNAAIKGRILCPCITCNFRSLGNRAEVTNHLLQKGFPSKYTSWYMHGEKLVQANVKSVTLLPLHLLATIRIAFEEGHPTPNLVPSVTIVIGLDILSTVARSYMADLHAR</sequence>
<accession>A0A9D5B6D6</accession>
<dbReference type="InterPro" id="IPR029480">
    <property type="entry name" value="Transpos_assoc"/>
</dbReference>
<dbReference type="AlphaFoldDB" id="A0A9D5B6D6"/>
<feature type="domain" description="Transposase-associated" evidence="1">
    <location>
        <begin position="4"/>
        <end position="76"/>
    </location>
</feature>
<dbReference type="Gramene" id="Psat03G0519600-T4">
    <property type="protein sequence ID" value="KAI5430959.1"/>
    <property type="gene ID" value="KIW84_035196"/>
</dbReference>
<dbReference type="Proteomes" id="UP001058974">
    <property type="component" value="Chromosome 3"/>
</dbReference>
<dbReference type="EMBL" id="JAMSHJ010000003">
    <property type="protein sequence ID" value="KAI5430959.1"/>
    <property type="molecule type" value="Genomic_DNA"/>
</dbReference>
<evidence type="ECO:0000313" key="2">
    <source>
        <dbReference type="EMBL" id="KAI5430959.1"/>
    </source>
</evidence>
<keyword evidence="3" id="KW-1185">Reference proteome</keyword>
<proteinExistence type="predicted"/>
<name>A0A9D5B6D6_PEA</name>
<comment type="caution">
    <text evidence="2">The sequence shown here is derived from an EMBL/GenBank/DDBJ whole genome shotgun (WGS) entry which is preliminary data.</text>
</comment>
<evidence type="ECO:0000313" key="3">
    <source>
        <dbReference type="Proteomes" id="UP001058974"/>
    </source>
</evidence>
<dbReference type="Pfam" id="PF13963">
    <property type="entry name" value="Transpos_assoc"/>
    <property type="match status" value="1"/>
</dbReference>
<gene>
    <name evidence="2" type="ORF">KIW84_035196</name>
</gene>
<organism evidence="2 3">
    <name type="scientific">Pisum sativum</name>
    <name type="common">Garden pea</name>
    <name type="synonym">Lathyrus oleraceus</name>
    <dbReference type="NCBI Taxonomy" id="3888"/>
    <lineage>
        <taxon>Eukaryota</taxon>
        <taxon>Viridiplantae</taxon>
        <taxon>Streptophyta</taxon>
        <taxon>Embryophyta</taxon>
        <taxon>Tracheophyta</taxon>
        <taxon>Spermatophyta</taxon>
        <taxon>Magnoliopsida</taxon>
        <taxon>eudicotyledons</taxon>
        <taxon>Gunneridae</taxon>
        <taxon>Pentapetalae</taxon>
        <taxon>rosids</taxon>
        <taxon>fabids</taxon>
        <taxon>Fabales</taxon>
        <taxon>Fabaceae</taxon>
        <taxon>Papilionoideae</taxon>
        <taxon>50 kb inversion clade</taxon>
        <taxon>NPAAA clade</taxon>
        <taxon>Hologalegina</taxon>
        <taxon>IRL clade</taxon>
        <taxon>Fabeae</taxon>
        <taxon>Lathyrus</taxon>
    </lineage>
</organism>
<reference evidence="2 3" key="1">
    <citation type="journal article" date="2022" name="Nat. Genet.">
        <title>Improved pea reference genome and pan-genome highlight genomic features and evolutionary characteristics.</title>
        <authorList>
            <person name="Yang T."/>
            <person name="Liu R."/>
            <person name="Luo Y."/>
            <person name="Hu S."/>
            <person name="Wang D."/>
            <person name="Wang C."/>
            <person name="Pandey M.K."/>
            <person name="Ge S."/>
            <person name="Xu Q."/>
            <person name="Li N."/>
            <person name="Li G."/>
            <person name="Huang Y."/>
            <person name="Saxena R.K."/>
            <person name="Ji Y."/>
            <person name="Li M."/>
            <person name="Yan X."/>
            <person name="He Y."/>
            <person name="Liu Y."/>
            <person name="Wang X."/>
            <person name="Xiang C."/>
            <person name="Varshney R.K."/>
            <person name="Ding H."/>
            <person name="Gao S."/>
            <person name="Zong X."/>
        </authorList>
    </citation>
    <scope>NUCLEOTIDE SEQUENCE [LARGE SCALE GENOMIC DNA]</scope>
    <source>
        <strain evidence="2 3">cv. Zhongwan 6</strain>
    </source>
</reference>
<evidence type="ECO:0000259" key="1">
    <source>
        <dbReference type="Pfam" id="PF13963"/>
    </source>
</evidence>